<dbReference type="Pfam" id="PF03226">
    <property type="entry name" value="Yippee-Mis18"/>
    <property type="match status" value="1"/>
</dbReference>
<proteinExistence type="inferred from homology"/>
<organism evidence="6 7">
    <name type="scientific">Coemansia spiralis</name>
    <dbReference type="NCBI Taxonomy" id="417178"/>
    <lineage>
        <taxon>Eukaryota</taxon>
        <taxon>Fungi</taxon>
        <taxon>Fungi incertae sedis</taxon>
        <taxon>Zoopagomycota</taxon>
        <taxon>Kickxellomycotina</taxon>
        <taxon>Kickxellomycetes</taxon>
        <taxon>Kickxellales</taxon>
        <taxon>Kickxellaceae</taxon>
        <taxon>Coemansia</taxon>
    </lineage>
</organism>
<dbReference type="InterPro" id="IPR039058">
    <property type="entry name" value="Yippee_fam"/>
</dbReference>
<reference evidence="6" key="1">
    <citation type="submission" date="2022-07" db="EMBL/GenBank/DDBJ databases">
        <title>Phylogenomic reconstructions and comparative analyses of Kickxellomycotina fungi.</title>
        <authorList>
            <person name="Reynolds N.K."/>
            <person name="Stajich J.E."/>
            <person name="Barry K."/>
            <person name="Grigoriev I.V."/>
            <person name="Crous P."/>
            <person name="Smith M.E."/>
        </authorList>
    </citation>
    <scope>NUCLEOTIDE SEQUENCE</scope>
    <source>
        <strain evidence="6">CBS 109367</strain>
    </source>
</reference>
<protein>
    <recommendedName>
        <fullName evidence="4">Protein yippee-like</fullName>
    </recommendedName>
</protein>
<name>A0A9W8GI21_9FUNG</name>
<dbReference type="PROSITE" id="PS51257">
    <property type="entry name" value="PROKAR_LIPOPROTEIN"/>
    <property type="match status" value="1"/>
</dbReference>
<dbReference type="InterPro" id="IPR034751">
    <property type="entry name" value="Yippee"/>
</dbReference>
<evidence type="ECO:0000313" key="7">
    <source>
        <dbReference type="Proteomes" id="UP001151516"/>
    </source>
</evidence>
<sequence length="114" mass="12931">MGYMHKVFLSGTGIYGCSNCGTHLAFKDKVSSKSYTGQYGTAYLVDEVTNVRAGEAEKRNMTTGAHIVRDIVCMECNRYLGWTYVTAFTSDQKFKEGKFILERSLICDRSRNWD</sequence>
<feature type="domain" description="Yippee" evidence="5">
    <location>
        <begin position="13"/>
        <end position="110"/>
    </location>
</feature>
<keyword evidence="2" id="KW-0479">Metal-binding</keyword>
<evidence type="ECO:0000313" key="6">
    <source>
        <dbReference type="EMBL" id="KAJ2687105.1"/>
    </source>
</evidence>
<dbReference type="PANTHER" id="PTHR13848">
    <property type="entry name" value="PROTEIN YIPPEE-LIKE CG15309-RELATED"/>
    <property type="match status" value="1"/>
</dbReference>
<evidence type="ECO:0000259" key="5">
    <source>
        <dbReference type="PROSITE" id="PS51792"/>
    </source>
</evidence>
<dbReference type="Proteomes" id="UP001151516">
    <property type="component" value="Unassembled WGS sequence"/>
</dbReference>
<evidence type="ECO:0000256" key="1">
    <source>
        <dbReference type="ARBA" id="ARBA00005613"/>
    </source>
</evidence>
<keyword evidence="7" id="KW-1185">Reference proteome</keyword>
<evidence type="ECO:0000256" key="2">
    <source>
        <dbReference type="ARBA" id="ARBA00022723"/>
    </source>
</evidence>
<dbReference type="OrthoDB" id="6407410at2759"/>
<dbReference type="PROSITE" id="PS51792">
    <property type="entry name" value="YIPPEE"/>
    <property type="match status" value="1"/>
</dbReference>
<dbReference type="InterPro" id="IPR004910">
    <property type="entry name" value="Yippee/Mis18/Cereblon"/>
</dbReference>
<keyword evidence="3" id="KW-0862">Zinc</keyword>
<gene>
    <name evidence="6" type="primary">MOH1</name>
    <name evidence="6" type="ORF">IWW39_003186</name>
</gene>
<dbReference type="GO" id="GO:0046872">
    <property type="term" value="F:metal ion binding"/>
    <property type="evidence" value="ECO:0007669"/>
    <property type="project" value="UniProtKB-KW"/>
</dbReference>
<evidence type="ECO:0000256" key="3">
    <source>
        <dbReference type="ARBA" id="ARBA00022833"/>
    </source>
</evidence>
<dbReference type="EMBL" id="JANBTX010000083">
    <property type="protein sequence ID" value="KAJ2687105.1"/>
    <property type="molecule type" value="Genomic_DNA"/>
</dbReference>
<evidence type="ECO:0000256" key="4">
    <source>
        <dbReference type="RuleBase" id="RU110713"/>
    </source>
</evidence>
<comment type="similarity">
    <text evidence="1 4">Belongs to the yippee family.</text>
</comment>
<accession>A0A9W8GI21</accession>
<comment type="caution">
    <text evidence="6">The sequence shown here is derived from an EMBL/GenBank/DDBJ whole genome shotgun (WGS) entry which is preliminary data.</text>
</comment>
<dbReference type="AlphaFoldDB" id="A0A9W8GI21"/>